<gene>
    <name evidence="6" type="ORF">PHYEVI_LOCUS9160</name>
</gene>
<name>A0A9N9XR82_PHYSR</name>
<dbReference type="SUPFAM" id="SSF56801">
    <property type="entry name" value="Acetyl-CoA synthetase-like"/>
    <property type="match status" value="1"/>
</dbReference>
<feature type="domain" description="AMP-dependent synthetase/ligase" evidence="4">
    <location>
        <begin position="62"/>
        <end position="441"/>
    </location>
</feature>
<proteinExistence type="inferred from homology"/>
<evidence type="ECO:0000256" key="1">
    <source>
        <dbReference type="ARBA" id="ARBA00004275"/>
    </source>
</evidence>
<dbReference type="InterPro" id="IPR045851">
    <property type="entry name" value="AMP-bd_C_sf"/>
</dbReference>
<dbReference type="InterPro" id="IPR042099">
    <property type="entry name" value="ANL_N_sf"/>
</dbReference>
<dbReference type="PANTHER" id="PTHR24096">
    <property type="entry name" value="LONG-CHAIN-FATTY-ACID--COA LIGASE"/>
    <property type="match status" value="1"/>
</dbReference>
<dbReference type="PROSITE" id="PS00455">
    <property type="entry name" value="AMP_BINDING"/>
    <property type="match status" value="1"/>
</dbReference>
<dbReference type="Pfam" id="PF13193">
    <property type="entry name" value="AMP-binding_C"/>
    <property type="match status" value="1"/>
</dbReference>
<evidence type="ECO:0000259" key="4">
    <source>
        <dbReference type="Pfam" id="PF00501"/>
    </source>
</evidence>
<dbReference type="PANTHER" id="PTHR24096:SF422">
    <property type="entry name" value="BCDNA.GH02901"/>
    <property type="match status" value="1"/>
</dbReference>
<reference evidence="6" key="1">
    <citation type="submission" date="2022-01" db="EMBL/GenBank/DDBJ databases">
        <authorList>
            <person name="King R."/>
        </authorList>
    </citation>
    <scope>NUCLEOTIDE SEQUENCE</scope>
</reference>
<organism evidence="6 7">
    <name type="scientific">Phyllotreta striolata</name>
    <name type="common">Striped flea beetle</name>
    <name type="synonym">Crioceris striolata</name>
    <dbReference type="NCBI Taxonomy" id="444603"/>
    <lineage>
        <taxon>Eukaryota</taxon>
        <taxon>Metazoa</taxon>
        <taxon>Ecdysozoa</taxon>
        <taxon>Arthropoda</taxon>
        <taxon>Hexapoda</taxon>
        <taxon>Insecta</taxon>
        <taxon>Pterygota</taxon>
        <taxon>Neoptera</taxon>
        <taxon>Endopterygota</taxon>
        <taxon>Coleoptera</taxon>
        <taxon>Polyphaga</taxon>
        <taxon>Cucujiformia</taxon>
        <taxon>Chrysomeloidea</taxon>
        <taxon>Chrysomelidae</taxon>
        <taxon>Galerucinae</taxon>
        <taxon>Alticini</taxon>
        <taxon>Phyllotreta</taxon>
    </lineage>
</organism>
<dbReference type="InterPro" id="IPR025110">
    <property type="entry name" value="AMP-bd_C"/>
</dbReference>
<dbReference type="GO" id="GO:0046949">
    <property type="term" value="P:fatty-acyl-CoA biosynthetic process"/>
    <property type="evidence" value="ECO:0007669"/>
    <property type="project" value="TreeGrafter"/>
</dbReference>
<evidence type="ECO:0000256" key="3">
    <source>
        <dbReference type="ARBA" id="ARBA00023140"/>
    </source>
</evidence>
<dbReference type="GO" id="GO:0004467">
    <property type="term" value="F:long-chain fatty acid-CoA ligase activity"/>
    <property type="evidence" value="ECO:0007669"/>
    <property type="project" value="TreeGrafter"/>
</dbReference>
<evidence type="ECO:0000259" key="5">
    <source>
        <dbReference type="Pfam" id="PF13193"/>
    </source>
</evidence>
<comment type="subcellular location">
    <subcellularLocation>
        <location evidence="1">Peroxisome</location>
    </subcellularLocation>
</comment>
<dbReference type="Pfam" id="PF00501">
    <property type="entry name" value="AMP-binding"/>
    <property type="match status" value="1"/>
</dbReference>
<dbReference type="EMBL" id="OU900099">
    <property type="protein sequence ID" value="CAG9862856.1"/>
    <property type="molecule type" value="Genomic_DNA"/>
</dbReference>
<protein>
    <submittedName>
        <fullName evidence="6">Uncharacterized protein</fullName>
    </submittedName>
</protein>
<evidence type="ECO:0000313" key="7">
    <source>
        <dbReference type="Proteomes" id="UP001153712"/>
    </source>
</evidence>
<keyword evidence="3" id="KW-0576">Peroxisome</keyword>
<dbReference type="Gene3D" id="3.40.50.12780">
    <property type="entry name" value="N-terminal domain of ligase-like"/>
    <property type="match status" value="1"/>
</dbReference>
<dbReference type="InterPro" id="IPR020845">
    <property type="entry name" value="AMP-binding_CS"/>
</dbReference>
<dbReference type="OrthoDB" id="10253869at2759"/>
<comment type="similarity">
    <text evidence="2">Belongs to the ATP-dependent AMP-binding enzyme family.</text>
</comment>
<dbReference type="AlphaFoldDB" id="A0A9N9XR82"/>
<dbReference type="GO" id="GO:0005777">
    <property type="term" value="C:peroxisome"/>
    <property type="evidence" value="ECO:0007669"/>
    <property type="project" value="UniProtKB-SubCell"/>
</dbReference>
<accession>A0A9N9XR82</accession>
<sequence length="578" mass="64745">MSLMRGNLPSFRGKFFRKFLGNFKNQNRCISTNPDDHPNILKSDSKDIVVPDATLPEIIYNKMQQFPNYIATESAATGKKYTFEQIHVKSKNLSKHLRHKFGLKEGDIVAFYMPNLPEYTICFLGALDARLIVTTMNHLYTPDEIAIQIIDASPKLIFTQSHLLNTLKSALKISNRDLPTIIVKDRQDESIPRDTVDFFELTDTAIDVPDSPPGNSADVAIIPYSSGTTGLPKGVQLCHKNLIANLLQIVSPDFKYLKEPSGDFQEITPAVLPFYHIFGMAMNFLYLYCGVRTVALAKFAPDTYIEALKKYRPTFISGAPPLVFFLTSHQDVKPEYLKNLRNLTSGAAPLGYSDEEKFLKKVGRSDVTIFQGYGLTETSPGITYFNKYHVRSEENSGSVGKLLPNTIMKIANVDDPRGEPLGVNQRGEILIKGPQVMKGYYKKPQETQNTFADGWLRTGDIGYYKEDKYIWISDRLKELIKVKGYQVAPAELEAVIRAFPSVEDAAVVGVPHAKFGEAPRAFVVPKKGVQFKPEELEAYVAEKVAPYKKLTGGIAIIDSIPKNPAGKILRKKIKEEFL</sequence>
<evidence type="ECO:0000313" key="6">
    <source>
        <dbReference type="EMBL" id="CAG9862856.1"/>
    </source>
</evidence>
<dbReference type="CDD" id="cd05911">
    <property type="entry name" value="Firefly_Luc_like"/>
    <property type="match status" value="1"/>
</dbReference>
<dbReference type="Gene3D" id="3.30.300.30">
    <property type="match status" value="1"/>
</dbReference>
<keyword evidence="7" id="KW-1185">Reference proteome</keyword>
<dbReference type="FunFam" id="3.30.300.30:FF:000007">
    <property type="entry name" value="4-coumarate--CoA ligase 2"/>
    <property type="match status" value="1"/>
</dbReference>
<dbReference type="InterPro" id="IPR000873">
    <property type="entry name" value="AMP-dep_synth/lig_dom"/>
</dbReference>
<dbReference type="Proteomes" id="UP001153712">
    <property type="component" value="Chromosome 6"/>
</dbReference>
<feature type="domain" description="AMP-binding enzyme C-terminal" evidence="5">
    <location>
        <begin position="491"/>
        <end position="567"/>
    </location>
</feature>
<evidence type="ECO:0000256" key="2">
    <source>
        <dbReference type="ARBA" id="ARBA00006432"/>
    </source>
</evidence>